<sequence length="876" mass="94050">MEDTARSEYPGMLSSLQPNQAVQVLNDRVKRISKINTEIADWLQERRRVEEQYILGLRRLGQSKLPGPSSELGIFNGPWQAMVDAVGTLAHSHQQLSDRIEQDVELPLRNFSQRSSFGEMTTMSSNLTSIAKSLDEAQAATEKLGRKGGKASTQKIDAATSKLESARQQWESQAPYIFESLQALDESRINQLRDVLTQYQTLESDCAQRAQDTSVATLSQVIEIATETEILAFVNKMTHGRTPRAPPTRASTTASISTENQQGRPSTAYSANAPQPSAPSEQTPVETPSEPETPATVEPKAEPPKPESKLRRLGTILKGRRQSVHGGVGPSPQKGGSSAFGRLGGKERPGISPRGSSGNLRESNHLGALAEHPSLPRTPEVGEDSPSRPPHEGANGYNAQENIMDSPILEGVNGFRENRGVTLTDEPTARPLQPTATGPTPTAAGKDAEGFTIPAPADDPITAAQKEAAATEEADQLFKLNIQNKPIDEEDPEAKRAALSSVASSLRAGPAVRRSGTTRGRRDVRNTIYAPAPIAGEPAEGGFLAGIAGSPSFASSFGSRTGAPALAPEASIAGTSDTQSVRSGHSFGNLAHAKHPEMVGPGLHGSIIEHVSIVFKAGGEIESTSMAGELGFVNNATDDDMYKTHETIKINNYPNLERIGPNRIFVQNSTPDQPDQFSLDLSHISKMAPAFSYRVFAPESDPLSLARNAPLLLNPAWKPQGDKLGLLLQYQLNPSCTSKGPVTLQNVVFIATYEGKASGAQTKPSGTHLKDRHIVYWRLGEVTLTPEPQKIVCRIVGSEGAEPIPGHVEARWEYVVPEGEVAGSGISVSRLQETKGKGKEAESDDDPFADDGVSQTHTWVDVPLSRKLVSGKYEGR</sequence>
<keyword evidence="1" id="KW-0254">Endocytosis</keyword>
<feature type="domain" description="MHD" evidence="3">
    <location>
        <begin position="600"/>
        <end position="863"/>
    </location>
</feature>
<dbReference type="GO" id="GO:0032185">
    <property type="term" value="P:septin cytoskeleton organization"/>
    <property type="evidence" value="ECO:0007669"/>
    <property type="project" value="TreeGrafter"/>
</dbReference>
<dbReference type="FunFam" id="1.20.1270.60:FF:000102">
    <property type="entry name" value="WGS project CABT00000000 data, contig 2.23"/>
    <property type="match status" value="1"/>
</dbReference>
<feature type="compositionally biased region" description="Low complexity" evidence="2">
    <location>
        <begin position="247"/>
        <end position="258"/>
    </location>
</feature>
<accession>A0A9P7ZIP9</accession>
<evidence type="ECO:0000256" key="1">
    <source>
        <dbReference type="ARBA" id="ARBA00022583"/>
    </source>
</evidence>
<feature type="compositionally biased region" description="Low complexity" evidence="2">
    <location>
        <begin position="279"/>
        <end position="298"/>
    </location>
</feature>
<dbReference type="OrthoDB" id="331602at2759"/>
<dbReference type="AlphaFoldDB" id="A0A9P7ZIP9"/>
<dbReference type="InterPro" id="IPR018808">
    <property type="entry name" value="Muniscin_C"/>
</dbReference>
<reference evidence="4" key="1">
    <citation type="journal article" date="2021" name="IMA Fungus">
        <title>Genomic characterization of three marine fungi, including Emericellopsis atlantica sp. nov. with signatures of a generalist lifestyle and marine biomass degradation.</title>
        <authorList>
            <person name="Hagestad O.C."/>
            <person name="Hou L."/>
            <person name="Andersen J.H."/>
            <person name="Hansen E.H."/>
            <person name="Altermark B."/>
            <person name="Li C."/>
            <person name="Kuhnert E."/>
            <person name="Cox R.J."/>
            <person name="Crous P.W."/>
            <person name="Spatafora J.W."/>
            <person name="Lail K."/>
            <person name="Amirebrahimi M."/>
            <person name="Lipzen A."/>
            <person name="Pangilinan J."/>
            <person name="Andreopoulos W."/>
            <person name="Hayes R.D."/>
            <person name="Ng V."/>
            <person name="Grigoriev I.V."/>
            <person name="Jackson S.A."/>
            <person name="Sutton T.D.S."/>
            <person name="Dobson A.D.W."/>
            <person name="Rama T."/>
        </authorList>
    </citation>
    <scope>NUCLEOTIDE SEQUENCE</scope>
    <source>
        <strain evidence="4">TS7</strain>
    </source>
</reference>
<dbReference type="Gene3D" id="1.20.1270.60">
    <property type="entry name" value="Arfaptin homology (AH) domain/BAR domain"/>
    <property type="match status" value="1"/>
</dbReference>
<evidence type="ECO:0000259" key="3">
    <source>
        <dbReference type="PROSITE" id="PS51072"/>
    </source>
</evidence>
<dbReference type="PANTHER" id="PTHR23065">
    <property type="entry name" value="PROLINE-SERINE-THREONINE PHOSPHATASE INTERACTING PROTEIN 1"/>
    <property type="match status" value="1"/>
</dbReference>
<dbReference type="InterPro" id="IPR001060">
    <property type="entry name" value="FCH_dom"/>
</dbReference>
<evidence type="ECO:0000256" key="2">
    <source>
        <dbReference type="SAM" id="MobiDB-lite"/>
    </source>
</evidence>
<feature type="compositionally biased region" description="Low complexity" evidence="2">
    <location>
        <begin position="434"/>
        <end position="445"/>
    </location>
</feature>
<keyword evidence="5" id="KW-1185">Reference proteome</keyword>
<evidence type="ECO:0000313" key="4">
    <source>
        <dbReference type="EMBL" id="KAG9252730.1"/>
    </source>
</evidence>
<dbReference type="SUPFAM" id="SSF103657">
    <property type="entry name" value="BAR/IMD domain-like"/>
    <property type="match status" value="1"/>
</dbReference>
<dbReference type="GO" id="GO:0006897">
    <property type="term" value="P:endocytosis"/>
    <property type="evidence" value="ECO:0007669"/>
    <property type="project" value="UniProtKB-KW"/>
</dbReference>
<dbReference type="GeneID" id="70294733"/>
<dbReference type="Proteomes" id="UP000887229">
    <property type="component" value="Unassembled WGS sequence"/>
</dbReference>
<dbReference type="PROSITE" id="PS51072">
    <property type="entry name" value="MHD"/>
    <property type="match status" value="1"/>
</dbReference>
<evidence type="ECO:0000313" key="5">
    <source>
        <dbReference type="Proteomes" id="UP000887229"/>
    </source>
</evidence>
<dbReference type="Pfam" id="PF00611">
    <property type="entry name" value="FCH"/>
    <property type="match status" value="1"/>
</dbReference>
<dbReference type="Pfam" id="PF10291">
    <property type="entry name" value="muHD"/>
    <property type="match status" value="1"/>
</dbReference>
<dbReference type="GO" id="GO:0030139">
    <property type="term" value="C:endocytic vesicle"/>
    <property type="evidence" value="ECO:0007669"/>
    <property type="project" value="TreeGrafter"/>
</dbReference>
<dbReference type="InterPro" id="IPR028565">
    <property type="entry name" value="MHD"/>
</dbReference>
<dbReference type="RefSeq" id="XP_046116654.1">
    <property type="nucleotide sequence ID" value="XM_046263830.1"/>
</dbReference>
<dbReference type="CDD" id="cd07650">
    <property type="entry name" value="F-BAR_Syp1p_like"/>
    <property type="match status" value="1"/>
</dbReference>
<protein>
    <submittedName>
        <fullName evidence="4">Muniscin C-terminal mu homology domain-containing protein</fullName>
    </submittedName>
</protein>
<organism evidence="4 5">
    <name type="scientific">Emericellopsis atlantica</name>
    <dbReference type="NCBI Taxonomy" id="2614577"/>
    <lineage>
        <taxon>Eukaryota</taxon>
        <taxon>Fungi</taxon>
        <taxon>Dikarya</taxon>
        <taxon>Ascomycota</taxon>
        <taxon>Pezizomycotina</taxon>
        <taxon>Sordariomycetes</taxon>
        <taxon>Hypocreomycetidae</taxon>
        <taxon>Hypocreales</taxon>
        <taxon>Bionectriaceae</taxon>
        <taxon>Emericellopsis</taxon>
    </lineage>
</organism>
<name>A0A9P7ZIP9_9HYPO</name>
<dbReference type="PANTHER" id="PTHR23065:SF54">
    <property type="entry name" value="SUPPRESSOR OF YEAST PROFILIN DELETION"/>
    <property type="match status" value="1"/>
</dbReference>
<proteinExistence type="predicted"/>
<dbReference type="InterPro" id="IPR027267">
    <property type="entry name" value="AH/BAR_dom_sf"/>
</dbReference>
<feature type="compositionally biased region" description="Basic and acidic residues" evidence="2">
    <location>
        <begin position="299"/>
        <end position="310"/>
    </location>
</feature>
<feature type="compositionally biased region" description="Polar residues" evidence="2">
    <location>
        <begin position="259"/>
        <end position="275"/>
    </location>
</feature>
<comment type="caution">
    <text evidence="4">The sequence shown here is derived from an EMBL/GenBank/DDBJ whole genome shotgun (WGS) entry which is preliminary data.</text>
</comment>
<feature type="region of interest" description="Disordered" evidence="2">
    <location>
        <begin position="237"/>
        <end position="458"/>
    </location>
</feature>
<gene>
    <name evidence="4" type="ORF">F5Z01DRAFT_660458</name>
</gene>
<dbReference type="EMBL" id="MU251261">
    <property type="protein sequence ID" value="KAG9252730.1"/>
    <property type="molecule type" value="Genomic_DNA"/>
</dbReference>
<feature type="region of interest" description="Disordered" evidence="2">
    <location>
        <begin position="826"/>
        <end position="856"/>
    </location>
</feature>
<dbReference type="GO" id="GO:0032153">
    <property type="term" value="C:cell division site"/>
    <property type="evidence" value="ECO:0007669"/>
    <property type="project" value="TreeGrafter"/>
</dbReference>
<dbReference type="GO" id="GO:0005886">
    <property type="term" value="C:plasma membrane"/>
    <property type="evidence" value="ECO:0007669"/>
    <property type="project" value="TreeGrafter"/>
</dbReference>
<feature type="compositionally biased region" description="Basic and acidic residues" evidence="2">
    <location>
        <begin position="832"/>
        <end position="841"/>
    </location>
</feature>